<feature type="transmembrane region" description="Helical" evidence="6">
    <location>
        <begin position="337"/>
        <end position="356"/>
    </location>
</feature>
<feature type="transmembrane region" description="Helical" evidence="6">
    <location>
        <begin position="38"/>
        <end position="63"/>
    </location>
</feature>
<evidence type="ECO:0000256" key="5">
    <source>
        <dbReference type="ARBA" id="ARBA00023136"/>
    </source>
</evidence>
<dbReference type="EMBL" id="JALJOQ010000038">
    <property type="protein sequence ID" value="KAK9806448.1"/>
    <property type="molecule type" value="Genomic_DNA"/>
</dbReference>
<feature type="transmembrane region" description="Helical" evidence="6">
    <location>
        <begin position="446"/>
        <end position="466"/>
    </location>
</feature>
<keyword evidence="2" id="KW-0813">Transport</keyword>
<evidence type="ECO:0000256" key="3">
    <source>
        <dbReference type="ARBA" id="ARBA00022692"/>
    </source>
</evidence>
<evidence type="ECO:0000256" key="6">
    <source>
        <dbReference type="SAM" id="Phobius"/>
    </source>
</evidence>
<dbReference type="PANTHER" id="PTHR45649">
    <property type="entry name" value="AMINO-ACID PERMEASE BAT1"/>
    <property type="match status" value="1"/>
</dbReference>
<proteinExistence type="predicted"/>
<evidence type="ECO:0000256" key="2">
    <source>
        <dbReference type="ARBA" id="ARBA00022448"/>
    </source>
</evidence>
<feature type="transmembrane region" description="Helical" evidence="6">
    <location>
        <begin position="69"/>
        <end position="90"/>
    </location>
</feature>
<dbReference type="PANTHER" id="PTHR45649:SF26">
    <property type="entry name" value="OS04G0435100 PROTEIN"/>
    <property type="match status" value="1"/>
</dbReference>
<comment type="caution">
    <text evidence="7">The sequence shown here is derived from an EMBL/GenBank/DDBJ whole genome shotgun (WGS) entry which is preliminary data.</text>
</comment>
<dbReference type="PROSITE" id="PS00218">
    <property type="entry name" value="AMINO_ACID_PERMEASE_1"/>
    <property type="match status" value="1"/>
</dbReference>
<evidence type="ECO:0000313" key="8">
    <source>
        <dbReference type="Proteomes" id="UP001465755"/>
    </source>
</evidence>
<dbReference type="GO" id="GO:0016020">
    <property type="term" value="C:membrane"/>
    <property type="evidence" value="ECO:0007669"/>
    <property type="project" value="UniProtKB-SubCell"/>
</dbReference>
<evidence type="ECO:0000256" key="1">
    <source>
        <dbReference type="ARBA" id="ARBA00004141"/>
    </source>
</evidence>
<keyword evidence="5 6" id="KW-0472">Membrane</keyword>
<evidence type="ECO:0000256" key="4">
    <source>
        <dbReference type="ARBA" id="ARBA00022989"/>
    </source>
</evidence>
<dbReference type="Pfam" id="PF13520">
    <property type="entry name" value="AA_permease_2"/>
    <property type="match status" value="1"/>
</dbReference>
<accession>A0AAW1P9C4</accession>
<dbReference type="GO" id="GO:0006865">
    <property type="term" value="P:amino acid transport"/>
    <property type="evidence" value="ECO:0007669"/>
    <property type="project" value="InterPro"/>
</dbReference>
<evidence type="ECO:0000313" key="7">
    <source>
        <dbReference type="EMBL" id="KAK9806448.1"/>
    </source>
</evidence>
<reference evidence="7 8" key="1">
    <citation type="journal article" date="2024" name="Nat. Commun.">
        <title>Phylogenomics reveals the evolutionary origins of lichenization in chlorophyte algae.</title>
        <authorList>
            <person name="Puginier C."/>
            <person name="Libourel C."/>
            <person name="Otte J."/>
            <person name="Skaloud P."/>
            <person name="Haon M."/>
            <person name="Grisel S."/>
            <person name="Petersen M."/>
            <person name="Berrin J.G."/>
            <person name="Delaux P.M."/>
            <person name="Dal Grande F."/>
            <person name="Keller J."/>
        </authorList>
    </citation>
    <scope>NUCLEOTIDE SEQUENCE [LARGE SCALE GENOMIC DNA]</scope>
    <source>
        <strain evidence="7 8">SAG 2036</strain>
    </source>
</reference>
<feature type="transmembrane region" description="Helical" evidence="6">
    <location>
        <begin position="273"/>
        <end position="296"/>
    </location>
</feature>
<feature type="transmembrane region" description="Helical" evidence="6">
    <location>
        <begin position="183"/>
        <end position="209"/>
    </location>
</feature>
<feature type="transmembrane region" description="Helical" evidence="6">
    <location>
        <begin position="102"/>
        <end position="124"/>
    </location>
</feature>
<gene>
    <name evidence="7" type="ORF">WJX73_008222</name>
</gene>
<name>A0AAW1P9C4_9CHLO</name>
<dbReference type="GO" id="GO:0022857">
    <property type="term" value="F:transmembrane transporter activity"/>
    <property type="evidence" value="ECO:0007669"/>
    <property type="project" value="InterPro"/>
</dbReference>
<dbReference type="Proteomes" id="UP001465755">
    <property type="component" value="Unassembled WGS sequence"/>
</dbReference>
<feature type="transmembrane region" description="Helical" evidence="6">
    <location>
        <begin position="144"/>
        <end position="171"/>
    </location>
</feature>
<dbReference type="AlphaFoldDB" id="A0AAW1P9C4"/>
<protein>
    <recommendedName>
        <fullName evidence="9">Amino acid transporter</fullName>
    </recommendedName>
</protein>
<feature type="transmembrane region" description="Helical" evidence="6">
    <location>
        <begin position="407"/>
        <end position="426"/>
    </location>
</feature>
<evidence type="ECO:0008006" key="9">
    <source>
        <dbReference type="Google" id="ProtNLM"/>
    </source>
</evidence>
<keyword evidence="4 6" id="KW-1133">Transmembrane helix</keyword>
<sequence length="493" mass="52720">MPQRYEQHERYPSMSDTRQEYRLRRLGLKQEFKRDFDFLASFGLSFTIGSPLVGISVGLSYAWTVGGPAAAIWGWPIGSVGLFIIGLSMAEIVSGLPSSGGPYFWSSWLAGRHGPILSYITGWLNLYGQLGLASGNAGSATSCLVAIVSLMTGATLSNAHMLLMQIGILVLSGAINTCPPKMVARFLALGIFVNFAGVIFLVLLLPAVAPFWQGPKFVFGTLYDRSQSPINAPSNAYLWCQGPTIALFCIAGFDCCSHISEETKGADSSTPLAILWSIAAAGVVGYVMLLGMLFCVQDPDPASLLDPDAALGGYVAGQLVWDCFAARYGTGRMSVSVLGLFALSAVMCTVATLTSNSRCLFSFSRSKGVPFSGFCNRLTGIMLRCIGRIPILCRLTISRTSFEPGPFHLGSFSAAVGWTAIAWILTASVLMCLPTAVPMPLDNSPIWLAIVLGGSLTAWFLPRFGVKKRYLDPRQQAAAAAITPSNLIRLGTI</sequence>
<keyword evidence="3 6" id="KW-0812">Transmembrane</keyword>
<dbReference type="InterPro" id="IPR002293">
    <property type="entry name" value="AA/rel_permease1"/>
</dbReference>
<dbReference type="Gene3D" id="1.20.1740.10">
    <property type="entry name" value="Amino acid/polyamine transporter I"/>
    <property type="match status" value="1"/>
</dbReference>
<dbReference type="InterPro" id="IPR004840">
    <property type="entry name" value="Amino_acid_permease_CS"/>
</dbReference>
<keyword evidence="8" id="KW-1185">Reference proteome</keyword>
<comment type="subcellular location">
    <subcellularLocation>
        <location evidence="1">Membrane</location>
        <topology evidence="1">Multi-pass membrane protein</topology>
    </subcellularLocation>
</comment>
<organism evidence="7 8">
    <name type="scientific">Symbiochloris irregularis</name>
    <dbReference type="NCBI Taxonomy" id="706552"/>
    <lineage>
        <taxon>Eukaryota</taxon>
        <taxon>Viridiplantae</taxon>
        <taxon>Chlorophyta</taxon>
        <taxon>core chlorophytes</taxon>
        <taxon>Trebouxiophyceae</taxon>
        <taxon>Trebouxiales</taxon>
        <taxon>Trebouxiaceae</taxon>
        <taxon>Symbiochloris</taxon>
    </lineage>
</organism>